<organism evidence="1 2">
    <name type="scientific">Aquamicrobium terrae</name>
    <dbReference type="NCBI Taxonomy" id="1324945"/>
    <lineage>
        <taxon>Bacteria</taxon>
        <taxon>Pseudomonadati</taxon>
        <taxon>Pseudomonadota</taxon>
        <taxon>Alphaproteobacteria</taxon>
        <taxon>Hyphomicrobiales</taxon>
        <taxon>Phyllobacteriaceae</taxon>
        <taxon>Aquamicrobium</taxon>
    </lineage>
</organism>
<proteinExistence type="predicted"/>
<evidence type="ECO:0000313" key="1">
    <source>
        <dbReference type="EMBL" id="MET3790691.1"/>
    </source>
</evidence>
<dbReference type="RefSeq" id="WP_354192879.1">
    <property type="nucleotide sequence ID" value="NZ_JBEPML010000002.1"/>
</dbReference>
<gene>
    <name evidence="1" type="ORF">ABID37_000882</name>
</gene>
<dbReference type="Proteomes" id="UP001549076">
    <property type="component" value="Unassembled WGS sequence"/>
</dbReference>
<protein>
    <submittedName>
        <fullName evidence="1">Uncharacterized protein</fullName>
    </submittedName>
</protein>
<evidence type="ECO:0000313" key="2">
    <source>
        <dbReference type="Proteomes" id="UP001549076"/>
    </source>
</evidence>
<dbReference type="EMBL" id="JBEPML010000002">
    <property type="protein sequence ID" value="MET3790691.1"/>
    <property type="molecule type" value="Genomic_DNA"/>
</dbReference>
<keyword evidence="2" id="KW-1185">Reference proteome</keyword>
<reference evidence="1 2" key="1">
    <citation type="submission" date="2024-06" db="EMBL/GenBank/DDBJ databases">
        <title>Genomic Encyclopedia of Type Strains, Phase IV (KMG-IV): sequencing the most valuable type-strain genomes for metagenomic binning, comparative biology and taxonomic classification.</title>
        <authorList>
            <person name="Goeker M."/>
        </authorList>
    </citation>
    <scope>NUCLEOTIDE SEQUENCE [LARGE SCALE GENOMIC DNA]</scope>
    <source>
        <strain evidence="1 2">DSM 27865</strain>
    </source>
</reference>
<accession>A0ABV2MV70</accession>
<comment type="caution">
    <text evidence="1">The sequence shown here is derived from an EMBL/GenBank/DDBJ whole genome shotgun (WGS) entry which is preliminary data.</text>
</comment>
<sequence length="115" mass="13186">MSKRPITTYDWPEALYPLRDWLRRKGVDVDALKSERQAYWMARTLGRQKTKFTNDRSKPLFPYMVKLQRSLCPNAQGGKAPVGREPFILGTFGAASEVRHIDPAAYLAEKTRAET</sequence>
<name>A0ABV2MV70_9HYPH</name>